<organism evidence="1 2">
    <name type="scientific">Capsella rubella</name>
    <dbReference type="NCBI Taxonomy" id="81985"/>
    <lineage>
        <taxon>Eukaryota</taxon>
        <taxon>Viridiplantae</taxon>
        <taxon>Streptophyta</taxon>
        <taxon>Embryophyta</taxon>
        <taxon>Tracheophyta</taxon>
        <taxon>Spermatophyta</taxon>
        <taxon>Magnoliopsida</taxon>
        <taxon>eudicotyledons</taxon>
        <taxon>Gunneridae</taxon>
        <taxon>Pentapetalae</taxon>
        <taxon>rosids</taxon>
        <taxon>malvids</taxon>
        <taxon>Brassicales</taxon>
        <taxon>Brassicaceae</taxon>
        <taxon>Camelineae</taxon>
        <taxon>Capsella</taxon>
    </lineage>
</organism>
<evidence type="ECO:0000313" key="2">
    <source>
        <dbReference type="Proteomes" id="UP000029121"/>
    </source>
</evidence>
<sequence>MIFVALVVKKKQEKPLEQNNLSTSYKNASFKNKLISNGLSYMEMPKQRSLSPSSLNVGITTVPRTSFQQQDVREKDF</sequence>
<gene>
    <name evidence="1" type="ORF">CARUB_v10006160mg</name>
</gene>
<keyword evidence="2" id="KW-1185">Reference proteome</keyword>
<dbReference type="Proteomes" id="UP000029121">
    <property type="component" value="Unassembled WGS sequence"/>
</dbReference>
<accession>R0F7B0</accession>
<dbReference type="AlphaFoldDB" id="R0F7B0"/>
<evidence type="ECO:0000313" key="1">
    <source>
        <dbReference type="EMBL" id="EOA17772.1"/>
    </source>
</evidence>
<dbReference type="EMBL" id="KB870811">
    <property type="protein sequence ID" value="EOA17772.1"/>
    <property type="molecule type" value="Genomic_DNA"/>
</dbReference>
<reference evidence="2" key="1">
    <citation type="journal article" date="2013" name="Nat. Genet.">
        <title>The Capsella rubella genome and the genomic consequences of rapid mating system evolution.</title>
        <authorList>
            <person name="Slotte T."/>
            <person name="Hazzouri K.M."/>
            <person name="Agren J.A."/>
            <person name="Koenig D."/>
            <person name="Maumus F."/>
            <person name="Guo Y.L."/>
            <person name="Steige K."/>
            <person name="Platts A.E."/>
            <person name="Escobar J.S."/>
            <person name="Newman L.K."/>
            <person name="Wang W."/>
            <person name="Mandakova T."/>
            <person name="Vello E."/>
            <person name="Smith L.M."/>
            <person name="Henz S.R."/>
            <person name="Steffen J."/>
            <person name="Takuno S."/>
            <person name="Brandvain Y."/>
            <person name="Coop G."/>
            <person name="Andolfatto P."/>
            <person name="Hu T.T."/>
            <person name="Blanchette M."/>
            <person name="Clark R.M."/>
            <person name="Quesneville H."/>
            <person name="Nordborg M."/>
            <person name="Gaut B.S."/>
            <person name="Lysak M.A."/>
            <person name="Jenkins J."/>
            <person name="Grimwood J."/>
            <person name="Chapman J."/>
            <person name="Prochnik S."/>
            <person name="Shu S."/>
            <person name="Rokhsar D."/>
            <person name="Schmutz J."/>
            <person name="Weigel D."/>
            <person name="Wright S.I."/>
        </authorList>
    </citation>
    <scope>NUCLEOTIDE SEQUENCE [LARGE SCALE GENOMIC DNA]</scope>
    <source>
        <strain evidence="2">cv. Monte Gargano</strain>
    </source>
</reference>
<name>R0F7B0_9BRAS</name>
<proteinExistence type="predicted"/>
<protein>
    <submittedName>
        <fullName evidence="1">Uncharacterized protein</fullName>
    </submittedName>
</protein>